<evidence type="ECO:0000313" key="2">
    <source>
        <dbReference type="EMBL" id="NLR29411.1"/>
    </source>
</evidence>
<dbReference type="EMBL" id="JAAVSD010000009">
    <property type="protein sequence ID" value="NLR29411.1"/>
    <property type="molecule type" value="Genomic_DNA"/>
</dbReference>
<comment type="caution">
    <text evidence="2">The sequence shown here is derived from an EMBL/GenBank/DDBJ whole genome shotgun (WGS) entry which is preliminary data.</text>
</comment>
<feature type="region of interest" description="Disordered" evidence="1">
    <location>
        <begin position="169"/>
        <end position="252"/>
    </location>
</feature>
<dbReference type="NCBIfam" id="TIGR01167">
    <property type="entry name" value="LPXTG_anchor"/>
    <property type="match status" value="1"/>
</dbReference>
<feature type="compositionally biased region" description="Low complexity" evidence="1">
    <location>
        <begin position="235"/>
        <end position="252"/>
    </location>
</feature>
<feature type="compositionally biased region" description="Basic and acidic residues" evidence="1">
    <location>
        <begin position="202"/>
        <end position="218"/>
    </location>
</feature>
<reference evidence="2 3" key="1">
    <citation type="submission" date="2020-03" db="EMBL/GenBank/DDBJ databases">
        <authorList>
            <person name="Zhang Z."/>
            <person name="Guo Z."/>
            <person name="Hou Q."/>
            <person name="Shen X."/>
        </authorList>
    </citation>
    <scope>NUCLEOTIDE SEQUENCE [LARGE SCALE GENOMIC DNA]</scope>
    <source>
        <strain evidence="2 3">HBUAS51329</strain>
    </source>
</reference>
<evidence type="ECO:0000256" key="1">
    <source>
        <dbReference type="SAM" id="MobiDB-lite"/>
    </source>
</evidence>
<keyword evidence="3" id="KW-1185">Reference proteome</keyword>
<organism evidence="2 3">
    <name type="scientific">Levilactobacillus tujiorum</name>
    <dbReference type="NCBI Taxonomy" id="2912243"/>
    <lineage>
        <taxon>Bacteria</taxon>
        <taxon>Bacillati</taxon>
        <taxon>Bacillota</taxon>
        <taxon>Bacilli</taxon>
        <taxon>Lactobacillales</taxon>
        <taxon>Lactobacillaceae</taxon>
        <taxon>Levilactobacillus</taxon>
    </lineage>
</organism>
<accession>A0ABX1L312</accession>
<feature type="compositionally biased region" description="Polar residues" evidence="1">
    <location>
        <begin position="175"/>
        <end position="185"/>
    </location>
</feature>
<proteinExistence type="predicted"/>
<name>A0ABX1L312_9LACO</name>
<sequence length="360" mass="39344">MMILKWHHGVMVSLFIGGLLIGSGGISGRADDGESFTVEITDMIKAIDDGETEPTSRVFATRKQVVKAGEELTKNPKLNSYWGSVTHHAIPGQESVTWKYDRSKQSAQVTIKYIDAQRKQVGEQRSSGKFSQGGRMKMKAPAGYRLKNPSDQQRMAITSRPDVWEIAVEPVAPDQSGTTGGTTTIVPKPDETKPLTPVPPTDEGKHPDQGTNKPDKGGHQQPGKTPGNAPKPQVLRPRPTRPGGLPSRRPELVVPVEPQPLAVPRPQVPYPTHELDHVSELAEHPVTVIGEEPVTSTPNRQERPLKPRVSRKRSQASGVPRAAASAKKLPQTGEQPTWLRILGVMALTGTGVLRFHRFKH</sequence>
<protein>
    <submittedName>
        <fullName evidence="2">LPXTG cell wall anchor domain-containing protein</fullName>
    </submittedName>
</protein>
<feature type="region of interest" description="Disordered" evidence="1">
    <location>
        <begin position="119"/>
        <end position="138"/>
    </location>
</feature>
<gene>
    <name evidence="2" type="ORF">HEQ44_04355</name>
</gene>
<dbReference type="RefSeq" id="WP_168849224.1">
    <property type="nucleotide sequence ID" value="NZ_JAAVSD010000009.1"/>
</dbReference>
<dbReference type="Proteomes" id="UP000707477">
    <property type="component" value="Unassembled WGS sequence"/>
</dbReference>
<feature type="region of interest" description="Disordered" evidence="1">
    <location>
        <begin position="291"/>
        <end position="331"/>
    </location>
</feature>
<evidence type="ECO:0000313" key="3">
    <source>
        <dbReference type="Proteomes" id="UP000707477"/>
    </source>
</evidence>